<dbReference type="EMBL" id="SNSC02000003">
    <property type="protein sequence ID" value="TID25843.1"/>
    <property type="molecule type" value="Genomic_DNA"/>
</dbReference>
<keyword evidence="3" id="KW-1185">Reference proteome</keyword>
<evidence type="ECO:0000256" key="1">
    <source>
        <dbReference type="SAM" id="MobiDB-lite"/>
    </source>
</evidence>
<reference evidence="2 3" key="1">
    <citation type="submission" date="2019-04" db="EMBL/GenBank/DDBJ databases">
        <title>High contiguity whole genome sequence and gene annotation resource for two Venturia nashicola isolates.</title>
        <authorList>
            <person name="Prokchorchik M."/>
            <person name="Won K."/>
            <person name="Lee Y."/>
            <person name="Choi E.D."/>
            <person name="Segonzac C."/>
            <person name="Sohn K.H."/>
        </authorList>
    </citation>
    <scope>NUCLEOTIDE SEQUENCE [LARGE SCALE GENOMIC DNA]</scope>
    <source>
        <strain evidence="2 3">PRI2</strain>
    </source>
</reference>
<feature type="region of interest" description="Disordered" evidence="1">
    <location>
        <begin position="100"/>
        <end position="120"/>
    </location>
</feature>
<accession>A0A4Z1P9E4</accession>
<evidence type="ECO:0000313" key="2">
    <source>
        <dbReference type="EMBL" id="TID25843.1"/>
    </source>
</evidence>
<proteinExistence type="predicted"/>
<dbReference type="Proteomes" id="UP000298493">
    <property type="component" value="Unassembled WGS sequence"/>
</dbReference>
<evidence type="ECO:0000313" key="3">
    <source>
        <dbReference type="Proteomes" id="UP000298493"/>
    </source>
</evidence>
<organism evidence="2 3">
    <name type="scientific">Venturia nashicola</name>
    <dbReference type="NCBI Taxonomy" id="86259"/>
    <lineage>
        <taxon>Eukaryota</taxon>
        <taxon>Fungi</taxon>
        <taxon>Dikarya</taxon>
        <taxon>Ascomycota</taxon>
        <taxon>Pezizomycotina</taxon>
        <taxon>Dothideomycetes</taxon>
        <taxon>Pleosporomycetidae</taxon>
        <taxon>Venturiales</taxon>
        <taxon>Venturiaceae</taxon>
        <taxon>Venturia</taxon>
    </lineage>
</organism>
<dbReference type="AlphaFoldDB" id="A0A4Z1P9E4"/>
<comment type="caution">
    <text evidence="2">The sequence shown here is derived from an EMBL/GenBank/DDBJ whole genome shotgun (WGS) entry which is preliminary data.</text>
</comment>
<protein>
    <submittedName>
        <fullName evidence="2">Uncharacterized protein</fullName>
    </submittedName>
</protein>
<name>A0A4Z1P9E4_9PEZI</name>
<gene>
    <name evidence="2" type="ORF">E6O75_ATG03706</name>
</gene>
<sequence length="194" mass="21129">MTPRSCISTGFVPIFLRPQTLMTKDKICGTNTKAIAFAYSHALAGIRSTGLDQRVGFQEIFFLRVDGGLESGDCFSGVGPDEILRALPLFITGYSNLIQPNRPQSPVPRESDDSTKQSEPLEDLKALTSCLIALSISSYLKTFDFEVDTAEGPERLSANAIGTARFLEVPTFGRREHNCIVLSTYLPATASFGL</sequence>